<dbReference type="AlphaFoldDB" id="A0A6L8URD6"/>
<gene>
    <name evidence="9" type="ORF">GQF01_00110</name>
</gene>
<keyword evidence="6 7" id="KW-0472">Membrane</keyword>
<keyword evidence="3" id="KW-1003">Cell membrane</keyword>
<dbReference type="Gene3D" id="1.10.3720.10">
    <property type="entry name" value="MetI-like"/>
    <property type="match status" value="1"/>
</dbReference>
<proteinExistence type="inferred from homology"/>
<keyword evidence="10" id="KW-1185">Reference proteome</keyword>
<evidence type="ECO:0000256" key="6">
    <source>
        <dbReference type="ARBA" id="ARBA00023136"/>
    </source>
</evidence>
<keyword evidence="5 7" id="KW-1133">Transmembrane helix</keyword>
<comment type="caution">
    <text evidence="9">The sequence shown here is derived from an EMBL/GenBank/DDBJ whole genome shotgun (WGS) entry which is preliminary data.</text>
</comment>
<feature type="transmembrane region" description="Helical" evidence="7">
    <location>
        <begin position="230"/>
        <end position="254"/>
    </location>
</feature>
<dbReference type="GO" id="GO:0055085">
    <property type="term" value="P:transmembrane transport"/>
    <property type="evidence" value="ECO:0007669"/>
    <property type="project" value="InterPro"/>
</dbReference>
<dbReference type="InterPro" id="IPR035906">
    <property type="entry name" value="MetI-like_sf"/>
</dbReference>
<dbReference type="InterPro" id="IPR050809">
    <property type="entry name" value="UgpAE/MalFG_permease"/>
</dbReference>
<sequence>MLRKVREIEKQLHTTVPGKLNRRQGFDRMRFRQNVPIMLMFLPALAFFLIFRYAPIGGLVIAFKDYNFADGVFGSPWAGFKNFEILFSQPQMLRIIRNTIILSFLQIVVGFPFPIILAILLNEARKLWFKKLVQTLVYLPHFLNWVIIGGIIALVFAQEKGVLNHFVTQWSETPYPFLYKEHSWIAIFVGSGIWKEAGWNAIIYLAALAAVDPSLYEAASMDGAGKLRQIWSITLPAILPTIAIMFVLSVGHFMEVSFDQIYVMQNSAVSAVSDVISTWNFRVGINGGQFSLATAMGFFESVVALVLVIAANVIARRTGNSLW</sequence>
<evidence type="ECO:0000313" key="10">
    <source>
        <dbReference type="Proteomes" id="UP000481087"/>
    </source>
</evidence>
<dbReference type="Pfam" id="PF00528">
    <property type="entry name" value="BPD_transp_1"/>
    <property type="match status" value="1"/>
</dbReference>
<name>A0A6L8URD6_9BACL</name>
<feature type="transmembrane region" description="Helical" evidence="7">
    <location>
        <begin position="100"/>
        <end position="124"/>
    </location>
</feature>
<keyword evidence="4 7" id="KW-0812">Transmembrane</keyword>
<dbReference type="EMBL" id="WTUZ01000001">
    <property type="protein sequence ID" value="MZQ80563.1"/>
    <property type="molecule type" value="Genomic_DNA"/>
</dbReference>
<organism evidence="9 10">
    <name type="scientific">Paenibacillus silvestris</name>
    <dbReference type="NCBI Taxonomy" id="2606219"/>
    <lineage>
        <taxon>Bacteria</taxon>
        <taxon>Bacillati</taxon>
        <taxon>Bacillota</taxon>
        <taxon>Bacilli</taxon>
        <taxon>Bacillales</taxon>
        <taxon>Paenibacillaceae</taxon>
        <taxon>Paenibacillus</taxon>
    </lineage>
</organism>
<evidence type="ECO:0000256" key="3">
    <source>
        <dbReference type="ARBA" id="ARBA00022475"/>
    </source>
</evidence>
<dbReference type="Proteomes" id="UP000481087">
    <property type="component" value="Unassembled WGS sequence"/>
</dbReference>
<evidence type="ECO:0000313" key="9">
    <source>
        <dbReference type="EMBL" id="MZQ80563.1"/>
    </source>
</evidence>
<evidence type="ECO:0000259" key="8">
    <source>
        <dbReference type="PROSITE" id="PS50928"/>
    </source>
</evidence>
<keyword evidence="2 7" id="KW-0813">Transport</keyword>
<feature type="transmembrane region" description="Helical" evidence="7">
    <location>
        <begin position="136"/>
        <end position="157"/>
    </location>
</feature>
<dbReference type="SUPFAM" id="SSF161098">
    <property type="entry name" value="MetI-like"/>
    <property type="match status" value="1"/>
</dbReference>
<feature type="transmembrane region" description="Helical" evidence="7">
    <location>
        <begin position="37"/>
        <end position="63"/>
    </location>
</feature>
<comment type="similarity">
    <text evidence="7">Belongs to the binding-protein-dependent transport system permease family.</text>
</comment>
<dbReference type="PANTHER" id="PTHR43227:SF11">
    <property type="entry name" value="BLL4140 PROTEIN"/>
    <property type="match status" value="1"/>
</dbReference>
<evidence type="ECO:0000256" key="2">
    <source>
        <dbReference type="ARBA" id="ARBA00022448"/>
    </source>
</evidence>
<feature type="domain" description="ABC transmembrane type-1" evidence="8">
    <location>
        <begin position="96"/>
        <end position="311"/>
    </location>
</feature>
<dbReference type="PROSITE" id="PS50928">
    <property type="entry name" value="ABC_TM1"/>
    <property type="match status" value="1"/>
</dbReference>
<feature type="transmembrane region" description="Helical" evidence="7">
    <location>
        <begin position="290"/>
        <end position="315"/>
    </location>
</feature>
<reference evidence="9 10" key="1">
    <citation type="submission" date="2019-12" db="EMBL/GenBank/DDBJ databases">
        <title>Paenibacillus sp. nov. sp. isolated from soil.</title>
        <authorList>
            <person name="Kim J."/>
            <person name="Jeong S.E."/>
            <person name="Jung H.S."/>
            <person name="Jeon C.O."/>
        </authorList>
    </citation>
    <scope>NUCLEOTIDE SEQUENCE [LARGE SCALE GENOMIC DNA]</scope>
    <source>
        <strain evidence="9 10">5J-6</strain>
    </source>
</reference>
<protein>
    <submittedName>
        <fullName evidence="9">ABC transporter permease subunit</fullName>
    </submittedName>
</protein>
<dbReference type="GO" id="GO:0005886">
    <property type="term" value="C:plasma membrane"/>
    <property type="evidence" value="ECO:0007669"/>
    <property type="project" value="UniProtKB-SubCell"/>
</dbReference>
<accession>A0A6L8URD6</accession>
<feature type="transmembrane region" description="Helical" evidence="7">
    <location>
        <begin position="197"/>
        <end position="218"/>
    </location>
</feature>
<dbReference type="CDD" id="cd06261">
    <property type="entry name" value="TM_PBP2"/>
    <property type="match status" value="1"/>
</dbReference>
<evidence type="ECO:0000256" key="5">
    <source>
        <dbReference type="ARBA" id="ARBA00022989"/>
    </source>
</evidence>
<evidence type="ECO:0000256" key="4">
    <source>
        <dbReference type="ARBA" id="ARBA00022692"/>
    </source>
</evidence>
<evidence type="ECO:0000256" key="1">
    <source>
        <dbReference type="ARBA" id="ARBA00004651"/>
    </source>
</evidence>
<comment type="subcellular location">
    <subcellularLocation>
        <location evidence="1 7">Cell membrane</location>
        <topology evidence="1 7">Multi-pass membrane protein</topology>
    </subcellularLocation>
</comment>
<evidence type="ECO:0000256" key="7">
    <source>
        <dbReference type="RuleBase" id="RU363032"/>
    </source>
</evidence>
<dbReference type="PANTHER" id="PTHR43227">
    <property type="entry name" value="BLL4140 PROTEIN"/>
    <property type="match status" value="1"/>
</dbReference>
<dbReference type="InterPro" id="IPR000515">
    <property type="entry name" value="MetI-like"/>
</dbReference>